<dbReference type="Pfam" id="PF04452">
    <property type="entry name" value="Methyltrans_RNA"/>
    <property type="match status" value="1"/>
</dbReference>
<evidence type="ECO:0000256" key="8">
    <source>
        <dbReference type="ARBA" id="ARBA00022679"/>
    </source>
</evidence>
<keyword evidence="9 12" id="KW-0949">S-adenosyl-L-methionine</keyword>
<gene>
    <name evidence="15" type="ORF">TK11N_23210</name>
    <name evidence="16" type="ORF">TK2N_23060</name>
</gene>
<evidence type="ECO:0000256" key="1">
    <source>
        <dbReference type="ARBA" id="ARBA00004496"/>
    </source>
</evidence>
<dbReference type="InterPro" id="IPR029028">
    <property type="entry name" value="Alpha/beta_knot_MTases"/>
</dbReference>
<reference evidence="16" key="1">
    <citation type="submission" date="2019-08" db="EMBL/GenBank/DDBJ databases">
        <authorList>
            <person name="Ishikawa M."/>
            <person name="Suzuki T."/>
            <person name="Matsutani M."/>
        </authorList>
    </citation>
    <scope>NUCLEOTIDE SEQUENCE</scope>
    <source>
        <strain evidence="16">7C1</strain>
        <strain evidence="15">8C4</strain>
    </source>
</reference>
<feature type="domain" description="Ribosomal RNA small subunit methyltransferase E methyltransferase" evidence="13">
    <location>
        <begin position="73"/>
        <end position="243"/>
    </location>
</feature>
<evidence type="ECO:0000256" key="2">
    <source>
        <dbReference type="ARBA" id="ARBA00005528"/>
    </source>
</evidence>
<keyword evidence="6 12" id="KW-0698">rRNA processing</keyword>
<sequence>MQRYFTDEIYEKKSTYRINGEAYHHIIRVMRMQEGDQFYLVFANQVTIQAEITTINEHEVFVKELAKEKQEKELPLVVTVACGYPKGDKFDWIVQKATELGAAEFIGFPAKTSVVKWDQKKLAKKQQRLTKIAQEAAEQSQRSFLPEVTLLANEKDFLSLFSQFDYILVAYEESAKQGEAAALAELLQRIQPKSRVLAIFGPEGGFLPEEITSFEQNQALLCGLGPRILRAETAPLYVLSAISYHLELLNK</sequence>
<keyword evidence="5 12" id="KW-0963">Cytoplasm</keyword>
<comment type="caution">
    <text evidence="16">The sequence shown here is derived from an EMBL/GenBank/DDBJ whole genome shotgun (WGS) entry which is preliminary data.</text>
</comment>
<dbReference type="CDD" id="cd18084">
    <property type="entry name" value="RsmE-like"/>
    <property type="match status" value="1"/>
</dbReference>
<dbReference type="NCBIfam" id="NF008691">
    <property type="entry name" value="PRK11713.1-4"/>
    <property type="match status" value="1"/>
</dbReference>
<dbReference type="InterPro" id="IPR046886">
    <property type="entry name" value="RsmE_MTase_dom"/>
</dbReference>
<keyword evidence="8 12" id="KW-0808">Transferase</keyword>
<evidence type="ECO:0000313" key="18">
    <source>
        <dbReference type="Proteomes" id="UP000886607"/>
    </source>
</evidence>
<evidence type="ECO:0000256" key="9">
    <source>
        <dbReference type="ARBA" id="ARBA00022691"/>
    </source>
</evidence>
<dbReference type="NCBIfam" id="TIGR00046">
    <property type="entry name" value="RsmE family RNA methyltransferase"/>
    <property type="match status" value="1"/>
</dbReference>
<dbReference type="PANTHER" id="PTHR30027">
    <property type="entry name" value="RIBOSOMAL RNA SMALL SUBUNIT METHYLTRANSFERASE E"/>
    <property type="match status" value="1"/>
</dbReference>
<dbReference type="InterPro" id="IPR006700">
    <property type="entry name" value="RsmE"/>
</dbReference>
<evidence type="ECO:0000256" key="12">
    <source>
        <dbReference type="PIRNR" id="PIRNR015601"/>
    </source>
</evidence>
<evidence type="ECO:0000259" key="13">
    <source>
        <dbReference type="Pfam" id="PF04452"/>
    </source>
</evidence>
<evidence type="ECO:0000313" key="15">
    <source>
        <dbReference type="EMBL" id="GEQ50469.1"/>
    </source>
</evidence>
<dbReference type="FunFam" id="3.40.1280.10:FF:000020">
    <property type="entry name" value="Ribosomal RNA small subunit methyltransferase E"/>
    <property type="match status" value="1"/>
</dbReference>
<keyword evidence="7 12" id="KW-0489">Methyltransferase</keyword>
<evidence type="ECO:0000313" key="16">
    <source>
        <dbReference type="EMBL" id="GEQ55462.1"/>
    </source>
</evidence>
<evidence type="ECO:0000256" key="5">
    <source>
        <dbReference type="ARBA" id="ARBA00022490"/>
    </source>
</evidence>
<evidence type="ECO:0000256" key="6">
    <source>
        <dbReference type="ARBA" id="ARBA00022552"/>
    </source>
</evidence>
<feature type="domain" description="Ribosomal RNA small subunit methyltransferase E PUA-like" evidence="14">
    <location>
        <begin position="18"/>
        <end position="64"/>
    </location>
</feature>
<dbReference type="SUPFAM" id="SSF75217">
    <property type="entry name" value="alpha/beta knot"/>
    <property type="match status" value="1"/>
</dbReference>
<dbReference type="InterPro" id="IPR029026">
    <property type="entry name" value="tRNA_m1G_MTases_N"/>
</dbReference>
<reference evidence="16" key="2">
    <citation type="journal article" date="2020" name="Int. Dairy J.">
        <title>Lactic acid bacterial diversity in Brie cheese focusing on salt concentration and pH of isolation medium and characterisation of halophilic and alkaliphilic lactic acid bacterial isolates.</title>
        <authorList>
            <person name="Unno R."/>
            <person name="Matsutani M."/>
            <person name="Suzuki T."/>
            <person name="Kodama K."/>
            <person name="Matsushita H."/>
            <person name="Yamasato K."/>
            <person name="Koizumi Y."/>
            <person name="Ishikawa M."/>
        </authorList>
    </citation>
    <scope>NUCLEOTIDE SEQUENCE</scope>
    <source>
        <strain evidence="16">7C1</strain>
        <strain evidence="15">8C4</strain>
    </source>
</reference>
<dbReference type="Gene3D" id="2.40.240.20">
    <property type="entry name" value="Hypothetical PUA domain-like, domain 1"/>
    <property type="match status" value="1"/>
</dbReference>
<dbReference type="GO" id="GO:0070475">
    <property type="term" value="P:rRNA base methylation"/>
    <property type="evidence" value="ECO:0007669"/>
    <property type="project" value="TreeGrafter"/>
</dbReference>
<evidence type="ECO:0000256" key="7">
    <source>
        <dbReference type="ARBA" id="ARBA00022603"/>
    </source>
</evidence>
<comment type="subcellular location">
    <subcellularLocation>
        <location evidence="1 12">Cytoplasm</location>
    </subcellularLocation>
</comment>
<dbReference type="Proteomes" id="UP000886607">
    <property type="component" value="Unassembled WGS sequence"/>
</dbReference>
<evidence type="ECO:0000256" key="11">
    <source>
        <dbReference type="ARBA" id="ARBA00047944"/>
    </source>
</evidence>
<dbReference type="RefSeq" id="WP_202584483.1">
    <property type="nucleotide sequence ID" value="NZ_BKBO01000052.1"/>
</dbReference>
<keyword evidence="18" id="KW-1185">Reference proteome</keyword>
<dbReference type="InterPro" id="IPR015947">
    <property type="entry name" value="PUA-like_sf"/>
</dbReference>
<name>A0AAN4ZSY6_9ENTE</name>
<dbReference type="EMBL" id="BKBQ01000051">
    <property type="protein sequence ID" value="GEQ55462.1"/>
    <property type="molecule type" value="Genomic_DNA"/>
</dbReference>
<evidence type="ECO:0000259" key="14">
    <source>
        <dbReference type="Pfam" id="PF20260"/>
    </source>
</evidence>
<comment type="similarity">
    <text evidence="2 12">Belongs to the RNA methyltransferase RsmE family.</text>
</comment>
<protein>
    <recommendedName>
        <fullName evidence="4 12">Ribosomal RNA small subunit methyltransferase E</fullName>
        <ecNumber evidence="3 12">2.1.1.193</ecNumber>
    </recommendedName>
</protein>
<evidence type="ECO:0000256" key="10">
    <source>
        <dbReference type="ARBA" id="ARBA00025699"/>
    </source>
</evidence>
<dbReference type="PIRSF" id="PIRSF015601">
    <property type="entry name" value="MTase_slr0722"/>
    <property type="match status" value="1"/>
</dbReference>
<dbReference type="EMBL" id="BKBO01000052">
    <property type="protein sequence ID" value="GEQ50469.1"/>
    <property type="molecule type" value="Genomic_DNA"/>
</dbReference>
<accession>A0AAN4ZSY6</accession>
<dbReference type="GO" id="GO:0005737">
    <property type="term" value="C:cytoplasm"/>
    <property type="evidence" value="ECO:0007669"/>
    <property type="project" value="UniProtKB-SubCell"/>
</dbReference>
<dbReference type="GO" id="GO:0070042">
    <property type="term" value="F:rRNA (uridine-N3-)-methyltransferase activity"/>
    <property type="evidence" value="ECO:0007669"/>
    <property type="project" value="TreeGrafter"/>
</dbReference>
<evidence type="ECO:0000256" key="3">
    <source>
        <dbReference type="ARBA" id="ARBA00012328"/>
    </source>
</evidence>
<evidence type="ECO:0000313" key="17">
    <source>
        <dbReference type="Proteomes" id="UP000886597"/>
    </source>
</evidence>
<dbReference type="PANTHER" id="PTHR30027:SF3">
    <property type="entry name" value="16S RRNA (URACIL(1498)-N(3))-METHYLTRANSFERASE"/>
    <property type="match status" value="1"/>
</dbReference>
<dbReference type="Gene3D" id="3.40.1280.10">
    <property type="match status" value="1"/>
</dbReference>
<proteinExistence type="inferred from homology"/>
<dbReference type="EC" id="2.1.1.193" evidence="3 12"/>
<evidence type="ECO:0000256" key="4">
    <source>
        <dbReference type="ARBA" id="ARBA00013673"/>
    </source>
</evidence>
<dbReference type="AlphaFoldDB" id="A0AAN4ZSY6"/>
<organism evidence="16 17">
    <name type="scientific">Tetragenococcus koreensis</name>
    <dbReference type="NCBI Taxonomy" id="290335"/>
    <lineage>
        <taxon>Bacteria</taxon>
        <taxon>Bacillati</taxon>
        <taxon>Bacillota</taxon>
        <taxon>Bacilli</taxon>
        <taxon>Lactobacillales</taxon>
        <taxon>Enterococcaceae</taxon>
        <taxon>Tetragenococcus</taxon>
    </lineage>
</organism>
<comment type="catalytic activity">
    <reaction evidence="11 12">
        <text>uridine(1498) in 16S rRNA + S-adenosyl-L-methionine = N(3)-methyluridine(1498) in 16S rRNA + S-adenosyl-L-homocysteine + H(+)</text>
        <dbReference type="Rhea" id="RHEA:42920"/>
        <dbReference type="Rhea" id="RHEA-COMP:10283"/>
        <dbReference type="Rhea" id="RHEA-COMP:10284"/>
        <dbReference type="ChEBI" id="CHEBI:15378"/>
        <dbReference type="ChEBI" id="CHEBI:57856"/>
        <dbReference type="ChEBI" id="CHEBI:59789"/>
        <dbReference type="ChEBI" id="CHEBI:65315"/>
        <dbReference type="ChEBI" id="CHEBI:74502"/>
        <dbReference type="EC" id="2.1.1.193"/>
    </reaction>
</comment>
<dbReference type="InterPro" id="IPR046887">
    <property type="entry name" value="RsmE_PUA-like"/>
</dbReference>
<dbReference type="SUPFAM" id="SSF88697">
    <property type="entry name" value="PUA domain-like"/>
    <property type="match status" value="1"/>
</dbReference>
<dbReference type="Proteomes" id="UP000886597">
    <property type="component" value="Unassembled WGS sequence"/>
</dbReference>
<dbReference type="Pfam" id="PF20260">
    <property type="entry name" value="PUA_4"/>
    <property type="match status" value="1"/>
</dbReference>
<comment type="function">
    <text evidence="10 12">Specifically methylates the N3 position of the uracil ring of uridine 1498 (m3U1498) in 16S rRNA. Acts on the fully assembled 30S ribosomal subunit.</text>
</comment>